<dbReference type="Proteomes" id="UP000483802">
    <property type="component" value="Unassembled WGS sequence"/>
</dbReference>
<dbReference type="AlphaFoldDB" id="A0A6L6WVE6"/>
<evidence type="ECO:0000313" key="3">
    <source>
        <dbReference type="Proteomes" id="UP000483802"/>
    </source>
</evidence>
<accession>A0A6L6WVE6</accession>
<protein>
    <recommendedName>
        <fullName evidence="1">SnoaL-like domain-containing protein</fullName>
    </recommendedName>
</protein>
<dbReference type="Pfam" id="PF12680">
    <property type="entry name" value="SnoaL_2"/>
    <property type="match status" value="1"/>
</dbReference>
<reference evidence="2 3" key="1">
    <citation type="submission" date="2019-11" db="EMBL/GenBank/DDBJ databases">
        <title>Streptomyces typhae sp. nov., a novel endophytic actinomycete isolated from the root of cattail pollen (Typha angustifolia L.).</title>
        <authorList>
            <person name="Peng C."/>
        </authorList>
    </citation>
    <scope>NUCLEOTIDE SEQUENCE [LARGE SCALE GENOMIC DNA]</scope>
    <source>
        <strain evidence="3">p1417</strain>
    </source>
</reference>
<dbReference type="InterPro" id="IPR037401">
    <property type="entry name" value="SnoaL-like"/>
</dbReference>
<proteinExistence type="predicted"/>
<dbReference type="InterPro" id="IPR032710">
    <property type="entry name" value="NTF2-like_dom_sf"/>
</dbReference>
<evidence type="ECO:0000259" key="1">
    <source>
        <dbReference type="Pfam" id="PF12680"/>
    </source>
</evidence>
<keyword evidence="3" id="KW-1185">Reference proteome</keyword>
<gene>
    <name evidence="2" type="ORF">GPA10_11905</name>
</gene>
<dbReference type="SUPFAM" id="SSF54427">
    <property type="entry name" value="NTF2-like"/>
    <property type="match status" value="1"/>
</dbReference>
<sequence>MTTNKAATEPNDLGRYFIERANAGDVDGLVALYEPDAVLAFPPGHIATGHAEIRKVYEQFVAAAPVLSPGRQHLALVNGGGDVAITAASLTNGDVTVEIARRQPDGTWLWAVDQPALTA</sequence>
<feature type="domain" description="SnoaL-like" evidence="1">
    <location>
        <begin position="16"/>
        <end position="86"/>
    </location>
</feature>
<dbReference type="RefSeq" id="WP_157165461.1">
    <property type="nucleotide sequence ID" value="NZ_WPNZ01000005.1"/>
</dbReference>
<dbReference type="Gene3D" id="3.10.450.50">
    <property type="match status" value="1"/>
</dbReference>
<evidence type="ECO:0000313" key="2">
    <source>
        <dbReference type="EMBL" id="MVO85438.1"/>
    </source>
</evidence>
<organism evidence="2 3">
    <name type="scientific">Streptomyces typhae</name>
    <dbReference type="NCBI Taxonomy" id="2681492"/>
    <lineage>
        <taxon>Bacteria</taxon>
        <taxon>Bacillati</taxon>
        <taxon>Actinomycetota</taxon>
        <taxon>Actinomycetes</taxon>
        <taxon>Kitasatosporales</taxon>
        <taxon>Streptomycetaceae</taxon>
        <taxon>Streptomyces</taxon>
    </lineage>
</organism>
<dbReference type="EMBL" id="WPNZ01000005">
    <property type="protein sequence ID" value="MVO85438.1"/>
    <property type="molecule type" value="Genomic_DNA"/>
</dbReference>
<name>A0A6L6WVE6_9ACTN</name>
<comment type="caution">
    <text evidence="2">The sequence shown here is derived from an EMBL/GenBank/DDBJ whole genome shotgun (WGS) entry which is preliminary data.</text>
</comment>